<feature type="coiled-coil region" evidence="1">
    <location>
        <begin position="432"/>
        <end position="517"/>
    </location>
</feature>
<evidence type="ECO:0000313" key="4">
    <source>
        <dbReference type="Proteomes" id="UP000316270"/>
    </source>
</evidence>
<dbReference type="EMBL" id="CP042198">
    <property type="protein sequence ID" value="QDS75937.1"/>
    <property type="molecule type" value="Genomic_DNA"/>
</dbReference>
<evidence type="ECO:0000256" key="2">
    <source>
        <dbReference type="SAM" id="MobiDB-lite"/>
    </source>
</evidence>
<organism evidence="3 4">
    <name type="scientific">Venturia effusa</name>
    <dbReference type="NCBI Taxonomy" id="50376"/>
    <lineage>
        <taxon>Eukaryota</taxon>
        <taxon>Fungi</taxon>
        <taxon>Dikarya</taxon>
        <taxon>Ascomycota</taxon>
        <taxon>Pezizomycotina</taxon>
        <taxon>Dothideomycetes</taxon>
        <taxon>Pleosporomycetidae</taxon>
        <taxon>Venturiales</taxon>
        <taxon>Venturiaceae</taxon>
        <taxon>Venturia</taxon>
    </lineage>
</organism>
<proteinExistence type="predicted"/>
<gene>
    <name evidence="3" type="ORF">FKW77_003127</name>
</gene>
<accession>A0A517LJZ0</accession>
<sequence length="640" mass="72359">MNGHIDAAQRPSLRGGDGSINAMFLQQQQPPPNMGPLVQTLNAYGSLCVPFNAHANTAVVDLPRHSPEEMNLLVEQVDIIAEQEKQFPTLLHKHRTNIDKVTTETSTNYTELMNLIRAEMEKTNDTTTVEMLSLLQGEFYSLIMLATNSEAMMSKNFDDYKNMLYDQFGKVMTLERANLHNALAVWRDHFQHDQQKALNQQVKISQDVANSKGDLIANLQQQVSKLSMRLGLVLAEKKGMEGKIREHEKAAAKIKGANEQAVTDREHAKQTNAQGDRSIQKLQQRVHELDLKVRDLNDAHTQLQEKHEHCPDSAEVDLVFEELDKTVGELCTMKEEKDEIAEKHQALQVEHQFCAEYAEKVKNLPDIWELRTEVVHLKQEIARLSKKNAELKSERVADTKVADDFAGLAIENGLTPGDVRSRLQSQKLQSQLATSTARNNELGDQIKTLEAKNATLEDTVKVMQATISDRSSAYLVSEPQNQSEAMSQELSDAQELIELLDDKNADLEKELSERRSDPLEARVKRLQGQLELYKNLLTKDRSGPREILNLLSGTQMQKLVKSGLHRHNPTRAFVSETYFIYSELVKDRMERKVREDAKKPTSNFAFDVAAEHGKPYKPAAGEPDADGIIWDVDSDDGRWN</sequence>
<name>A0A517LJZ0_9PEZI</name>
<dbReference type="OrthoDB" id="3934811at2759"/>
<protein>
    <submittedName>
        <fullName evidence="3">Uncharacterized protein</fullName>
    </submittedName>
</protein>
<keyword evidence="4" id="KW-1185">Reference proteome</keyword>
<evidence type="ECO:0000256" key="1">
    <source>
        <dbReference type="SAM" id="Coils"/>
    </source>
</evidence>
<feature type="region of interest" description="Disordered" evidence="2">
    <location>
        <begin position="615"/>
        <end position="640"/>
    </location>
</feature>
<reference evidence="3 4" key="1">
    <citation type="submission" date="2019-07" db="EMBL/GenBank/DDBJ databases">
        <title>Finished genome of Venturia effusa.</title>
        <authorList>
            <person name="Young C.A."/>
            <person name="Cox M.P."/>
            <person name="Ganley A.R.D."/>
            <person name="David W.J."/>
        </authorList>
    </citation>
    <scope>NUCLEOTIDE SEQUENCE [LARGE SCALE GENOMIC DNA]</scope>
    <source>
        <strain evidence="4">albino</strain>
    </source>
</reference>
<keyword evidence="1" id="KW-0175">Coiled coil</keyword>
<feature type="coiled-coil region" evidence="1">
    <location>
        <begin position="367"/>
        <end position="394"/>
    </location>
</feature>
<evidence type="ECO:0000313" key="3">
    <source>
        <dbReference type="EMBL" id="QDS75937.1"/>
    </source>
</evidence>
<dbReference type="Proteomes" id="UP000316270">
    <property type="component" value="Chromosome 14"/>
</dbReference>
<dbReference type="AlphaFoldDB" id="A0A517LJZ0"/>
<feature type="region of interest" description="Disordered" evidence="2">
    <location>
        <begin position="255"/>
        <end position="278"/>
    </location>
</feature>